<organism evidence="5 6">
    <name type="scientific">Candidatus Cryptobacteroides faecigallinarum</name>
    <dbReference type="NCBI Taxonomy" id="2840763"/>
    <lineage>
        <taxon>Bacteria</taxon>
        <taxon>Pseudomonadati</taxon>
        <taxon>Bacteroidota</taxon>
        <taxon>Bacteroidia</taxon>
        <taxon>Bacteroidales</taxon>
        <taxon>Candidatus Cryptobacteroides</taxon>
    </lineage>
</organism>
<feature type="domain" description="Tyr recombinase" evidence="4">
    <location>
        <begin position="137"/>
        <end position="329"/>
    </location>
</feature>
<accession>A0A9D9IMP1</accession>
<dbReference type="GO" id="GO:0006310">
    <property type="term" value="P:DNA recombination"/>
    <property type="evidence" value="ECO:0007669"/>
    <property type="project" value="UniProtKB-KW"/>
</dbReference>
<dbReference type="GO" id="GO:0015074">
    <property type="term" value="P:DNA integration"/>
    <property type="evidence" value="ECO:0007669"/>
    <property type="project" value="InterPro"/>
</dbReference>
<comment type="caution">
    <text evidence="5">The sequence shown here is derived from an EMBL/GenBank/DDBJ whole genome shotgun (WGS) entry which is preliminary data.</text>
</comment>
<gene>
    <name evidence="5" type="ORF">IAB91_07305</name>
</gene>
<evidence type="ECO:0000256" key="2">
    <source>
        <dbReference type="ARBA" id="ARBA00023125"/>
    </source>
</evidence>
<dbReference type="Gene3D" id="1.10.150.130">
    <property type="match status" value="1"/>
</dbReference>
<dbReference type="PROSITE" id="PS51898">
    <property type="entry name" value="TYR_RECOMBINASE"/>
    <property type="match status" value="1"/>
</dbReference>
<dbReference type="AlphaFoldDB" id="A0A9D9IMP1"/>
<dbReference type="SUPFAM" id="SSF56349">
    <property type="entry name" value="DNA breaking-rejoining enzymes"/>
    <property type="match status" value="1"/>
</dbReference>
<dbReference type="Pfam" id="PF00589">
    <property type="entry name" value="Phage_integrase"/>
    <property type="match status" value="1"/>
</dbReference>
<dbReference type="PANTHER" id="PTHR30349:SF41">
    <property type="entry name" value="INTEGRASE_RECOMBINASE PROTEIN MJ0367-RELATED"/>
    <property type="match status" value="1"/>
</dbReference>
<dbReference type="InterPro" id="IPR002104">
    <property type="entry name" value="Integrase_catalytic"/>
</dbReference>
<evidence type="ECO:0000313" key="6">
    <source>
        <dbReference type="Proteomes" id="UP000823757"/>
    </source>
</evidence>
<dbReference type="InterPro" id="IPR011010">
    <property type="entry name" value="DNA_brk_join_enz"/>
</dbReference>
<reference evidence="5" key="1">
    <citation type="submission" date="2020-10" db="EMBL/GenBank/DDBJ databases">
        <authorList>
            <person name="Gilroy R."/>
        </authorList>
    </citation>
    <scope>NUCLEOTIDE SEQUENCE</scope>
    <source>
        <strain evidence="5">B1-13419</strain>
    </source>
</reference>
<dbReference type="InterPro" id="IPR013762">
    <property type="entry name" value="Integrase-like_cat_sf"/>
</dbReference>
<evidence type="ECO:0000256" key="3">
    <source>
        <dbReference type="ARBA" id="ARBA00023172"/>
    </source>
</evidence>
<dbReference type="InterPro" id="IPR010998">
    <property type="entry name" value="Integrase_recombinase_N"/>
</dbReference>
<dbReference type="EMBL" id="JADIMD010000109">
    <property type="protein sequence ID" value="MBO8475077.1"/>
    <property type="molecule type" value="Genomic_DNA"/>
</dbReference>
<evidence type="ECO:0000256" key="1">
    <source>
        <dbReference type="ARBA" id="ARBA00008857"/>
    </source>
</evidence>
<protein>
    <submittedName>
        <fullName evidence="5">Integrase catalytic domain-containing protein</fullName>
    </submittedName>
</protein>
<dbReference type="Proteomes" id="UP000823757">
    <property type="component" value="Unassembled WGS sequence"/>
</dbReference>
<dbReference type="PANTHER" id="PTHR30349">
    <property type="entry name" value="PHAGE INTEGRASE-RELATED"/>
    <property type="match status" value="1"/>
</dbReference>
<dbReference type="InterPro" id="IPR050090">
    <property type="entry name" value="Tyrosine_recombinase_XerCD"/>
</dbReference>
<sequence length="335" mass="38504">MNTTTEFDPLFDRFLSHQDFGHGRRKHYMVLKRMIGRYVIYRRIILHDDSFRFDVRSVCPEILSDLYEYLRQESDIVAGHPELSAAFGTGTRIGKRGGNYMNSVFKELRAFFNWCISEKFISTSPFRDFRICPERYGTPVYLTLDEIGRIYRTDMSSNPGLETQKDIFVFQCNIGCRVGDLLKMTRENVVDGIVEYIPSKTIKENARTVSVPLNSIAEEILGKYSGLPGNRLLPFISAQRYNDRIKEILETAGITRTATILDSVTRTEKKVPINRIASSHLARRTFIGNIYKTVKDPCLVSSLTGHVDGSTAFARYRDIDIDIKKDLVRILENRK</sequence>
<reference evidence="5" key="2">
    <citation type="journal article" date="2021" name="PeerJ">
        <title>Extensive microbial diversity within the chicken gut microbiome revealed by metagenomics and culture.</title>
        <authorList>
            <person name="Gilroy R."/>
            <person name="Ravi A."/>
            <person name="Getino M."/>
            <person name="Pursley I."/>
            <person name="Horton D.L."/>
            <person name="Alikhan N.F."/>
            <person name="Baker D."/>
            <person name="Gharbi K."/>
            <person name="Hall N."/>
            <person name="Watson M."/>
            <person name="Adriaenssens E.M."/>
            <person name="Foster-Nyarko E."/>
            <person name="Jarju S."/>
            <person name="Secka A."/>
            <person name="Antonio M."/>
            <person name="Oren A."/>
            <person name="Chaudhuri R.R."/>
            <person name="La Ragione R."/>
            <person name="Hildebrand F."/>
            <person name="Pallen M.J."/>
        </authorList>
    </citation>
    <scope>NUCLEOTIDE SEQUENCE</scope>
    <source>
        <strain evidence="5">B1-13419</strain>
    </source>
</reference>
<name>A0A9D9IMP1_9BACT</name>
<dbReference type="CDD" id="cd01185">
    <property type="entry name" value="INTN1_C_like"/>
    <property type="match status" value="1"/>
</dbReference>
<evidence type="ECO:0000259" key="4">
    <source>
        <dbReference type="PROSITE" id="PS51898"/>
    </source>
</evidence>
<comment type="similarity">
    <text evidence="1">Belongs to the 'phage' integrase family.</text>
</comment>
<keyword evidence="3" id="KW-0233">DNA recombination</keyword>
<evidence type="ECO:0000313" key="5">
    <source>
        <dbReference type="EMBL" id="MBO8475077.1"/>
    </source>
</evidence>
<keyword evidence="2" id="KW-0238">DNA-binding</keyword>
<dbReference type="GO" id="GO:0003677">
    <property type="term" value="F:DNA binding"/>
    <property type="evidence" value="ECO:0007669"/>
    <property type="project" value="UniProtKB-KW"/>
</dbReference>
<proteinExistence type="inferred from homology"/>
<dbReference type="Gene3D" id="1.10.443.10">
    <property type="entry name" value="Intergrase catalytic core"/>
    <property type="match status" value="1"/>
</dbReference>